<evidence type="ECO:0000259" key="1">
    <source>
        <dbReference type="Pfam" id="PF14028"/>
    </source>
</evidence>
<dbReference type="Pfam" id="PF14028">
    <property type="entry name" value="Lant_dehydr_C"/>
    <property type="match status" value="1"/>
</dbReference>
<accession>A0ABW1BLN7</accession>
<feature type="domain" description="Thiopeptide-type bacteriocin biosynthesis" evidence="1">
    <location>
        <begin position="29"/>
        <end position="280"/>
    </location>
</feature>
<organism evidence="2 3">
    <name type="scientific">Nonomuraea harbinensis</name>
    <dbReference type="NCBI Taxonomy" id="1286938"/>
    <lineage>
        <taxon>Bacteria</taxon>
        <taxon>Bacillati</taxon>
        <taxon>Actinomycetota</taxon>
        <taxon>Actinomycetes</taxon>
        <taxon>Streptosporangiales</taxon>
        <taxon>Streptosporangiaceae</taxon>
        <taxon>Nonomuraea</taxon>
    </lineage>
</organism>
<sequence length="285" mass="31114">MSAVELADAAQMFQAAGLSALEQRTNSEWYQLAIEFADGSTSQSVGATCLGPRLDLLQAQGVVKGWWFMRKPPGWRLRLRTTDRAAVDRTLRELAEVRSIARWWSAIYEPEIFAFGGPNGIDIVHELFCADSRGVLDYARQEAPGLGRRECSLLLISALLREAGLDWFERGDVFQRVAEIRPAPSADHASAIQALAPKMQALLQAAQQVDSALLTGTMAFARPWFAAYEVAGRRLGDAAAQGHLDRGLRAVLTHVLIFHWNRLGLSAAAQGVLAHAATAALLPRS</sequence>
<comment type="caution">
    <text evidence="2">The sequence shown here is derived from an EMBL/GenBank/DDBJ whole genome shotgun (WGS) entry which is preliminary data.</text>
</comment>
<reference evidence="3" key="1">
    <citation type="journal article" date="2019" name="Int. J. Syst. Evol. Microbiol.">
        <title>The Global Catalogue of Microorganisms (GCM) 10K type strain sequencing project: providing services to taxonomists for standard genome sequencing and annotation.</title>
        <authorList>
            <consortium name="The Broad Institute Genomics Platform"/>
            <consortium name="The Broad Institute Genome Sequencing Center for Infectious Disease"/>
            <person name="Wu L."/>
            <person name="Ma J."/>
        </authorList>
    </citation>
    <scope>NUCLEOTIDE SEQUENCE [LARGE SCALE GENOMIC DNA]</scope>
    <source>
        <strain evidence="3">CGMCC 4.7106</strain>
    </source>
</reference>
<keyword evidence="3" id="KW-1185">Reference proteome</keyword>
<dbReference type="RefSeq" id="WP_246639885.1">
    <property type="nucleotide sequence ID" value="NZ_JAHKRN010000012.1"/>
</dbReference>
<dbReference type="InterPro" id="IPR023809">
    <property type="entry name" value="Thiopep_bacteriocin_synth_dom"/>
</dbReference>
<evidence type="ECO:0000313" key="2">
    <source>
        <dbReference type="EMBL" id="MFC5814130.1"/>
    </source>
</evidence>
<proteinExistence type="predicted"/>
<dbReference type="NCBIfam" id="TIGR03891">
    <property type="entry name" value="thiopep_ocin"/>
    <property type="match status" value="1"/>
</dbReference>
<dbReference type="EMBL" id="JBHSNW010000001">
    <property type="protein sequence ID" value="MFC5814130.1"/>
    <property type="molecule type" value="Genomic_DNA"/>
</dbReference>
<protein>
    <submittedName>
        <fullName evidence="2">Thiopeptide-type bacteriocin biosynthesis protein</fullName>
    </submittedName>
</protein>
<dbReference type="Proteomes" id="UP001596096">
    <property type="component" value="Unassembled WGS sequence"/>
</dbReference>
<name>A0ABW1BLN7_9ACTN</name>
<gene>
    <name evidence="2" type="ORF">ACFPUY_03490</name>
</gene>
<evidence type="ECO:0000313" key="3">
    <source>
        <dbReference type="Proteomes" id="UP001596096"/>
    </source>
</evidence>